<protein>
    <submittedName>
        <fullName evidence="1">DUF3703 domain-containing protein</fullName>
    </submittedName>
</protein>
<organism evidence="1 2">
    <name type="scientific">Winogradskyella marincola</name>
    <dbReference type="NCBI Taxonomy" id="3037795"/>
    <lineage>
        <taxon>Bacteria</taxon>
        <taxon>Pseudomonadati</taxon>
        <taxon>Bacteroidota</taxon>
        <taxon>Flavobacteriia</taxon>
        <taxon>Flavobacteriales</taxon>
        <taxon>Flavobacteriaceae</taxon>
        <taxon>Winogradskyella</taxon>
    </lineage>
</organism>
<proteinExistence type="predicted"/>
<accession>A0ABT6G2Y8</accession>
<evidence type="ECO:0000313" key="2">
    <source>
        <dbReference type="Proteomes" id="UP001529085"/>
    </source>
</evidence>
<dbReference type="RefSeq" id="WP_278005853.1">
    <property type="nucleotide sequence ID" value="NZ_JARSBN010000005.1"/>
</dbReference>
<dbReference type="InterPro" id="IPR022172">
    <property type="entry name" value="DUF3703"/>
</dbReference>
<dbReference type="Proteomes" id="UP001529085">
    <property type="component" value="Unassembled WGS sequence"/>
</dbReference>
<sequence length="111" mass="13002">MKQNTIKDAFYNELQLGKKLLKKNQFSKAFYRFENAHILGQNHLYRHTISHFWLLFWAIKNQSVNEAFGQILRILASVLFTLFWVPVGNTGGANVSAVKPMPIRKELQKYF</sequence>
<comment type="caution">
    <text evidence="1">The sequence shown here is derived from an EMBL/GenBank/DDBJ whole genome shotgun (WGS) entry which is preliminary data.</text>
</comment>
<dbReference type="EMBL" id="JARSBN010000005">
    <property type="protein sequence ID" value="MDG4716407.1"/>
    <property type="molecule type" value="Genomic_DNA"/>
</dbReference>
<name>A0ABT6G2Y8_9FLAO</name>
<dbReference type="Pfam" id="PF12487">
    <property type="entry name" value="DUF3703"/>
    <property type="match status" value="1"/>
</dbReference>
<gene>
    <name evidence="1" type="ORF">P7122_11010</name>
</gene>
<keyword evidence="2" id="KW-1185">Reference proteome</keyword>
<evidence type="ECO:0000313" key="1">
    <source>
        <dbReference type="EMBL" id="MDG4716407.1"/>
    </source>
</evidence>
<reference evidence="1 2" key="1">
    <citation type="submission" date="2023-03" db="EMBL/GenBank/DDBJ databases">
        <title>Strain YYF002 represents a novel species in the genus Winogradskyella isolated from seawater.</title>
        <authorList>
            <person name="Fu Z.-Y."/>
        </authorList>
    </citation>
    <scope>NUCLEOTIDE SEQUENCE [LARGE SCALE GENOMIC DNA]</scope>
    <source>
        <strain evidence="1 2">YYF002</strain>
    </source>
</reference>